<gene>
    <name evidence="2" type="ORF">NC797_13225</name>
</gene>
<feature type="compositionally biased region" description="Polar residues" evidence="1">
    <location>
        <begin position="67"/>
        <end position="76"/>
    </location>
</feature>
<dbReference type="AlphaFoldDB" id="A0A9X3WVR2"/>
<evidence type="ECO:0000313" key="3">
    <source>
        <dbReference type="Proteomes" id="UP001145050"/>
    </source>
</evidence>
<protein>
    <submittedName>
        <fullName evidence="2">Spore coat CotO family protein</fullName>
    </submittedName>
</protein>
<keyword evidence="3" id="KW-1185">Reference proteome</keyword>
<evidence type="ECO:0000313" key="2">
    <source>
        <dbReference type="EMBL" id="MDC3425463.1"/>
    </source>
</evidence>
<sequence length="215" mass="25135">MRKRKKMERGPMLYITQPDLQSPKARMQYDYRTPKQKKKQASAIENEKRRRSAKQQKSKKNNEANEPVSNKQNETAENVDVQQLDDEVTEDQMTHSETENQHSETGNQDSETKNHHTEKLSDEGSGLETGEEVKQKAQNKRRPFNNMTVEEKVHYFLKIPPQLPKMKCEVITNNKSYRGVVTDYQDGLVHMRTFRSPFKVDVPIDDIENIRIIGF</sequence>
<dbReference type="InterPro" id="IPR025439">
    <property type="entry name" value="Spore_coat_CotO"/>
</dbReference>
<feature type="compositionally biased region" description="Basic and acidic residues" evidence="1">
    <location>
        <begin position="110"/>
        <end position="122"/>
    </location>
</feature>
<dbReference type="Proteomes" id="UP001145050">
    <property type="component" value="Unassembled WGS sequence"/>
</dbReference>
<dbReference type="Pfam" id="PF14153">
    <property type="entry name" value="Spore_coat_CotO"/>
    <property type="match status" value="1"/>
</dbReference>
<comment type="caution">
    <text evidence="2">The sequence shown here is derived from an EMBL/GenBank/DDBJ whole genome shotgun (WGS) entry which is preliminary data.</text>
</comment>
<proteinExistence type="predicted"/>
<organism evidence="2 3">
    <name type="scientific">Terrihalobacillus insolitus</name>
    <dbReference type="NCBI Taxonomy" id="2950438"/>
    <lineage>
        <taxon>Bacteria</taxon>
        <taxon>Bacillati</taxon>
        <taxon>Bacillota</taxon>
        <taxon>Bacilli</taxon>
        <taxon>Bacillales</taxon>
        <taxon>Bacillaceae</taxon>
        <taxon>Terrihalobacillus</taxon>
    </lineage>
</organism>
<accession>A0A9X3WVR2</accession>
<feature type="compositionally biased region" description="Basic residues" evidence="1">
    <location>
        <begin position="49"/>
        <end position="59"/>
    </location>
</feature>
<feature type="region of interest" description="Disordered" evidence="1">
    <location>
        <begin position="1"/>
        <end position="145"/>
    </location>
</feature>
<feature type="compositionally biased region" description="Basic and acidic residues" evidence="1">
    <location>
        <begin position="92"/>
        <end position="102"/>
    </location>
</feature>
<dbReference type="RefSeq" id="WP_272437272.1">
    <property type="nucleotide sequence ID" value="NZ_JAMQKB010000015.1"/>
</dbReference>
<name>A0A9X3WVR2_9BACI</name>
<reference evidence="2" key="1">
    <citation type="submission" date="2022-06" db="EMBL/GenBank/DDBJ databases">
        <title>Aquibacillus sp. a new bacterium isolated from soil saline samples.</title>
        <authorList>
            <person name="Galisteo C."/>
            <person name="De La Haba R."/>
            <person name="Sanchez-Porro C."/>
            <person name="Ventosa A."/>
        </authorList>
    </citation>
    <scope>NUCLEOTIDE SEQUENCE</scope>
    <source>
        <strain evidence="2">3ASR75-11</strain>
    </source>
</reference>
<evidence type="ECO:0000256" key="1">
    <source>
        <dbReference type="SAM" id="MobiDB-lite"/>
    </source>
</evidence>
<dbReference type="EMBL" id="JAMQKB010000015">
    <property type="protein sequence ID" value="MDC3425463.1"/>
    <property type="molecule type" value="Genomic_DNA"/>
</dbReference>